<dbReference type="OrthoDB" id="3598281at2759"/>
<accession>A1CD33</accession>
<organism evidence="3 4">
    <name type="scientific">Aspergillus clavatus (strain ATCC 1007 / CBS 513.65 / DSM 816 / NCTC 3887 / NRRL 1 / QM 1276 / 107)</name>
    <dbReference type="NCBI Taxonomy" id="344612"/>
    <lineage>
        <taxon>Eukaryota</taxon>
        <taxon>Fungi</taxon>
        <taxon>Dikarya</taxon>
        <taxon>Ascomycota</taxon>
        <taxon>Pezizomycotina</taxon>
        <taxon>Eurotiomycetes</taxon>
        <taxon>Eurotiomycetidae</taxon>
        <taxon>Eurotiales</taxon>
        <taxon>Aspergillaceae</taxon>
        <taxon>Aspergillus</taxon>
        <taxon>Aspergillus subgen. Fumigati</taxon>
    </lineage>
</organism>
<name>A1CD33_ASPCL</name>
<dbReference type="KEGG" id="act:ACLA_064110"/>
<dbReference type="Gene3D" id="3.40.50.300">
    <property type="entry name" value="P-loop containing nucleotide triphosphate hydrolases"/>
    <property type="match status" value="1"/>
</dbReference>
<dbReference type="eggNOG" id="ENOG502QVUX">
    <property type="taxonomic scope" value="Eukaryota"/>
</dbReference>
<dbReference type="GeneID" id="4705911"/>
<evidence type="ECO:0000256" key="1">
    <source>
        <dbReference type="SAM" id="MobiDB-lite"/>
    </source>
</evidence>
<dbReference type="InterPro" id="IPR027417">
    <property type="entry name" value="P-loop_NTPase"/>
</dbReference>
<protein>
    <recommendedName>
        <fullName evidence="2">Dynamin N-terminal domain-containing protein</fullName>
    </recommendedName>
</protein>
<evidence type="ECO:0000259" key="2">
    <source>
        <dbReference type="Pfam" id="PF00350"/>
    </source>
</evidence>
<dbReference type="STRING" id="344612.A1CD33"/>
<dbReference type="SUPFAM" id="SSF52540">
    <property type="entry name" value="P-loop containing nucleoside triphosphate hydrolases"/>
    <property type="match status" value="2"/>
</dbReference>
<dbReference type="RefSeq" id="XP_001273866.1">
    <property type="nucleotide sequence ID" value="XM_001273865.1"/>
</dbReference>
<dbReference type="HOGENOM" id="CLU_005249_1_0_1"/>
<feature type="domain" description="Dynamin N-terminal" evidence="2">
    <location>
        <begin position="438"/>
        <end position="675"/>
    </location>
</feature>
<reference evidence="3 4" key="1">
    <citation type="journal article" date="2008" name="PLoS Genet.">
        <title>Genomic islands in the pathogenic filamentous fungus Aspergillus fumigatus.</title>
        <authorList>
            <person name="Fedorova N.D."/>
            <person name="Khaldi N."/>
            <person name="Joardar V.S."/>
            <person name="Maiti R."/>
            <person name="Amedeo P."/>
            <person name="Anderson M.J."/>
            <person name="Crabtree J."/>
            <person name="Silva J.C."/>
            <person name="Badger J.H."/>
            <person name="Albarraq A."/>
            <person name="Angiuoli S."/>
            <person name="Bussey H."/>
            <person name="Bowyer P."/>
            <person name="Cotty P.J."/>
            <person name="Dyer P.S."/>
            <person name="Egan A."/>
            <person name="Galens K."/>
            <person name="Fraser-Liggett C.M."/>
            <person name="Haas B.J."/>
            <person name="Inman J.M."/>
            <person name="Kent R."/>
            <person name="Lemieux S."/>
            <person name="Malavazi I."/>
            <person name="Orvis J."/>
            <person name="Roemer T."/>
            <person name="Ronning C.M."/>
            <person name="Sundaram J.P."/>
            <person name="Sutton G."/>
            <person name="Turner G."/>
            <person name="Venter J.C."/>
            <person name="White O.R."/>
            <person name="Whitty B.R."/>
            <person name="Youngman P."/>
            <person name="Wolfe K.H."/>
            <person name="Goldman G.H."/>
            <person name="Wortman J.R."/>
            <person name="Jiang B."/>
            <person name="Denning D.W."/>
            <person name="Nierman W.C."/>
        </authorList>
    </citation>
    <scope>NUCLEOTIDE SEQUENCE [LARGE SCALE GENOMIC DNA]</scope>
    <source>
        <strain evidence="4">ATCC 1007 / CBS 513.65 / DSM 816 / NCTC 3887 / NRRL 1</strain>
    </source>
</reference>
<dbReference type="VEuPathDB" id="FungiDB:ACLA_064110"/>
<proteinExistence type="predicted"/>
<dbReference type="PANTHER" id="PTHR36681">
    <property type="entry name" value="NUCLEAR GTPASE, GERMINAL CENTER-ASSOCIATED, TANDEM DUPLICATE 3"/>
    <property type="match status" value="1"/>
</dbReference>
<dbReference type="OMA" id="AVYPKFT"/>
<evidence type="ECO:0000313" key="3">
    <source>
        <dbReference type="EMBL" id="EAW12440.1"/>
    </source>
</evidence>
<feature type="compositionally biased region" description="Low complexity" evidence="1">
    <location>
        <begin position="339"/>
        <end position="348"/>
    </location>
</feature>
<feature type="region of interest" description="Disordered" evidence="1">
    <location>
        <begin position="332"/>
        <end position="370"/>
    </location>
</feature>
<gene>
    <name evidence="3" type="ORF">ACLA_064110</name>
</gene>
<dbReference type="Pfam" id="PF00350">
    <property type="entry name" value="Dynamin_N"/>
    <property type="match status" value="1"/>
</dbReference>
<dbReference type="EMBL" id="DS027050">
    <property type="protein sequence ID" value="EAW12440.1"/>
    <property type="molecule type" value="Genomic_DNA"/>
</dbReference>
<dbReference type="InterPro" id="IPR045063">
    <property type="entry name" value="Dynamin_N"/>
</dbReference>
<sequence length="722" mass="80883">MSLPSLRPVDANAINFHDNVKSKRPDEPLTPNTFWVGVLHDSKTILTADYGADILWIKCRSHTKIEAIKKQCRLRSIDPQPILLRHNGLIVDSTRTIGELDSFFDGVIALESIKQSDLVSRTSPPQRDPLQPLSTLAPVDARNVQPESLVKPEPQNWPPDHENLIPPLKTFGPGTLCKQESPVSLPTPSQTIQTFHAIPAGSHDFLAECARRDFIHERLTDIFHGCVHSDVSIEHHRKELVAKWQIMLPEAREWYRKRALLFTRANNASMTLFTNQNAGFYQYFFPRKSVYAVYMDIHGPDQAFITMKQDWDRLNTASRSIWIEKGRKMRHNQLPPLLSTDPPSVRTPDTPPPLHGNKPHTPLPAADQPEPKVLPQLSLQSLFAESTPELLEAAMQQGVKLLEDLKEPLGRVAIEDASQWLRAIEKVQSQAAQPKTIVGVVGNTGAGKSSVINAMLDEERLVPTNCMRACTAVVTEISYNTADDPYRAEIEFITRADWERELRVLFQDLFDGSGNVSREATNEESEAGVAYAKIKAVYPKFTREMLQKSTVEQLMAHPNVQNVLGGKRQIAESDSLPFYKKLQYFVDSKEKTTGEKDKDKKKPARELEFWPLIKVVRLYVKAEALSTGAVIVDLPGVHDSNAARSAVAEGYMKQCTGLWIVAPITRAVDDKAAKSLLGDTFKRQLKMDGGFNTVTFICSKTDDISLIECQESLGLEEEIGAH</sequence>
<dbReference type="PANTHER" id="PTHR36681:SF3">
    <property type="entry name" value="NUCLEAR GTPASE, GERMINAL CENTER-ASSOCIATED, TANDEM DUPLICATE 3"/>
    <property type="match status" value="1"/>
</dbReference>
<evidence type="ECO:0000313" key="4">
    <source>
        <dbReference type="Proteomes" id="UP000006701"/>
    </source>
</evidence>
<dbReference type="Proteomes" id="UP000006701">
    <property type="component" value="Unassembled WGS sequence"/>
</dbReference>
<keyword evidence="4" id="KW-1185">Reference proteome</keyword>
<dbReference type="AlphaFoldDB" id="A1CD33"/>